<accession>A0AAV0JQP1</accession>
<comment type="similarity">
    <text evidence="1">Belongs to the plant acyltransferase family.</text>
</comment>
<dbReference type="Pfam" id="PF02458">
    <property type="entry name" value="Transferase"/>
    <property type="match status" value="1"/>
</dbReference>
<dbReference type="Gene3D" id="3.30.559.10">
    <property type="entry name" value="Chloramphenicol acetyltransferase-like domain"/>
    <property type="match status" value="2"/>
</dbReference>
<evidence type="ECO:0000313" key="4">
    <source>
        <dbReference type="Proteomes" id="UP001154282"/>
    </source>
</evidence>
<evidence type="ECO:0000256" key="1">
    <source>
        <dbReference type="ARBA" id="ARBA00009861"/>
    </source>
</evidence>
<dbReference type="AlphaFoldDB" id="A0AAV0JQP1"/>
<dbReference type="SUPFAM" id="SSF52777">
    <property type="entry name" value="CoA-dependent acyltransferases"/>
    <property type="match status" value="1"/>
</dbReference>
<organism evidence="3 4">
    <name type="scientific">Linum tenue</name>
    <dbReference type="NCBI Taxonomy" id="586396"/>
    <lineage>
        <taxon>Eukaryota</taxon>
        <taxon>Viridiplantae</taxon>
        <taxon>Streptophyta</taxon>
        <taxon>Embryophyta</taxon>
        <taxon>Tracheophyta</taxon>
        <taxon>Spermatophyta</taxon>
        <taxon>Magnoliopsida</taxon>
        <taxon>eudicotyledons</taxon>
        <taxon>Gunneridae</taxon>
        <taxon>Pentapetalae</taxon>
        <taxon>rosids</taxon>
        <taxon>fabids</taxon>
        <taxon>Malpighiales</taxon>
        <taxon>Linaceae</taxon>
        <taxon>Linum</taxon>
    </lineage>
</organism>
<feature type="region of interest" description="Disordered" evidence="2">
    <location>
        <begin position="189"/>
        <end position="224"/>
    </location>
</feature>
<dbReference type="Proteomes" id="UP001154282">
    <property type="component" value="Unassembled WGS sequence"/>
</dbReference>
<comment type="caution">
    <text evidence="3">The sequence shown here is derived from an EMBL/GenBank/DDBJ whole genome shotgun (WGS) entry which is preliminary data.</text>
</comment>
<dbReference type="GO" id="GO:0016747">
    <property type="term" value="F:acyltransferase activity, transferring groups other than amino-acyl groups"/>
    <property type="evidence" value="ECO:0007669"/>
    <property type="project" value="TreeGrafter"/>
</dbReference>
<evidence type="ECO:0000256" key="2">
    <source>
        <dbReference type="SAM" id="MobiDB-lite"/>
    </source>
</evidence>
<name>A0AAV0JQP1_9ROSI</name>
<protein>
    <submittedName>
        <fullName evidence="3">Uncharacterized protein</fullName>
    </submittedName>
</protein>
<gene>
    <name evidence="3" type="ORF">LITE_LOCUS14950</name>
</gene>
<proteinExistence type="inferred from homology"/>
<dbReference type="InterPro" id="IPR023213">
    <property type="entry name" value="CAT-like_dom_sf"/>
</dbReference>
<keyword evidence="4" id="KW-1185">Reference proteome</keyword>
<evidence type="ECO:0000313" key="3">
    <source>
        <dbReference type="EMBL" id="CAI0410921.1"/>
    </source>
</evidence>
<reference evidence="3" key="1">
    <citation type="submission" date="2022-08" db="EMBL/GenBank/DDBJ databases">
        <authorList>
            <person name="Gutierrez-Valencia J."/>
        </authorList>
    </citation>
    <scope>NUCLEOTIDE SEQUENCE</scope>
</reference>
<dbReference type="EMBL" id="CAMGYJ010000005">
    <property type="protein sequence ID" value="CAI0410921.1"/>
    <property type="molecule type" value="Genomic_DNA"/>
</dbReference>
<dbReference type="PANTHER" id="PTHR31642">
    <property type="entry name" value="TRICHOTHECENE 3-O-ACETYLTRANSFERASE"/>
    <property type="match status" value="1"/>
</dbReference>
<sequence length="431" mass="48189">MKVAVKESCMVKPAKETPRQRLWLSNLDQLFVQNNAHMTMLQPYRHDGSHNFFDGRVMKESLSQALVAFFPAAGRLVRDESGRFEIDCGSQGVLFVEAETNATISDMGEFHPAPELLQLIPQVDFSKAISSIPLLHLQVTRFRCGGVCLGIGYHHGLSDGTGSYNLFTTWSLLARGLPAATNLPPPLLDRTILRSRSPPAPTCQHPEYDDDQQQTPRPPRTLTSTRNLNLSVDQITRLKDEACSNNYTTYEVVAAHIWRCVTLARRFADQDQTVPLHVTVDGRRRFDPPLPRGYFGNCLFYAMVEATPAELGSEPLQQTAKRIRRAIKRIDDVYMRSAIDYLDRAGARIPGSSGSPHLKVVSWAQLHFALNFGWGDPIFIRAPNFEGSCFILSKPNDGDDGVSFSICLDAAAMERFKGLLNSTWPQLLCHM</sequence>
<dbReference type="InterPro" id="IPR050317">
    <property type="entry name" value="Plant_Fungal_Acyltransferase"/>
</dbReference>
<dbReference type="PANTHER" id="PTHR31642:SF158">
    <property type="entry name" value="N-BENZOYLTRANSFERASE PROTEIN, PUTATIVE-RELATED"/>
    <property type="match status" value="1"/>
</dbReference>